<dbReference type="EMBL" id="JBBCAQ010000010">
    <property type="protein sequence ID" value="KAK7601052.1"/>
    <property type="molecule type" value="Genomic_DNA"/>
</dbReference>
<sequence>MKYVNIPTIFNMLLLLNITVTLSHVILGAEFEVVNREELSVVFGKLPMNEMVLWREWIGGVGEEQESPRKTQSYQVDTGKIMFYSITLGVIFDSRVKEPQRTEGCHI</sequence>
<gene>
    <name evidence="2" type="ORF">V9T40_008493</name>
</gene>
<reference evidence="2 3" key="1">
    <citation type="submission" date="2024-03" db="EMBL/GenBank/DDBJ databases">
        <title>Adaptation during the transition from Ophiocordyceps entomopathogen to insect associate is accompanied by gene loss and intensified selection.</title>
        <authorList>
            <person name="Ward C.M."/>
            <person name="Onetto C.A."/>
            <person name="Borneman A.R."/>
        </authorList>
    </citation>
    <scope>NUCLEOTIDE SEQUENCE [LARGE SCALE GENOMIC DNA]</scope>
    <source>
        <strain evidence="2">AWRI1</strain>
        <tissue evidence="2">Single Adult Female</tissue>
    </source>
</reference>
<evidence type="ECO:0000313" key="3">
    <source>
        <dbReference type="Proteomes" id="UP001367676"/>
    </source>
</evidence>
<keyword evidence="3" id="KW-1185">Reference proteome</keyword>
<evidence type="ECO:0000313" key="2">
    <source>
        <dbReference type="EMBL" id="KAK7601052.1"/>
    </source>
</evidence>
<accession>A0AAN9Y7X8</accession>
<feature type="chain" id="PRO_5043006810" evidence="1">
    <location>
        <begin position="24"/>
        <end position="107"/>
    </location>
</feature>
<feature type="signal peptide" evidence="1">
    <location>
        <begin position="1"/>
        <end position="23"/>
    </location>
</feature>
<keyword evidence="1" id="KW-0732">Signal</keyword>
<dbReference type="AlphaFoldDB" id="A0AAN9Y7X8"/>
<protein>
    <submittedName>
        <fullName evidence="2">Uncharacterized protein</fullName>
    </submittedName>
</protein>
<dbReference type="Proteomes" id="UP001367676">
    <property type="component" value="Unassembled WGS sequence"/>
</dbReference>
<comment type="caution">
    <text evidence="2">The sequence shown here is derived from an EMBL/GenBank/DDBJ whole genome shotgun (WGS) entry which is preliminary data.</text>
</comment>
<organism evidence="2 3">
    <name type="scientific">Parthenolecanium corni</name>
    <dbReference type="NCBI Taxonomy" id="536013"/>
    <lineage>
        <taxon>Eukaryota</taxon>
        <taxon>Metazoa</taxon>
        <taxon>Ecdysozoa</taxon>
        <taxon>Arthropoda</taxon>
        <taxon>Hexapoda</taxon>
        <taxon>Insecta</taxon>
        <taxon>Pterygota</taxon>
        <taxon>Neoptera</taxon>
        <taxon>Paraneoptera</taxon>
        <taxon>Hemiptera</taxon>
        <taxon>Sternorrhyncha</taxon>
        <taxon>Coccoidea</taxon>
        <taxon>Coccidae</taxon>
        <taxon>Parthenolecanium</taxon>
    </lineage>
</organism>
<name>A0AAN9Y7X8_9HEMI</name>
<evidence type="ECO:0000256" key="1">
    <source>
        <dbReference type="SAM" id="SignalP"/>
    </source>
</evidence>
<proteinExistence type="predicted"/>